<keyword evidence="5" id="KW-1185">Reference proteome</keyword>
<name>A0ABN2JQ28_9ACTN</name>
<dbReference type="EMBL" id="BAAAME010000002">
    <property type="protein sequence ID" value="GAA1735205.1"/>
    <property type="molecule type" value="Genomic_DNA"/>
</dbReference>
<organism evidence="4 5">
    <name type="scientific">Aeromicrobium alkaliterrae</name>
    <dbReference type="NCBI Taxonomy" id="302168"/>
    <lineage>
        <taxon>Bacteria</taxon>
        <taxon>Bacillati</taxon>
        <taxon>Actinomycetota</taxon>
        <taxon>Actinomycetes</taxon>
        <taxon>Propionibacteriales</taxon>
        <taxon>Nocardioidaceae</taxon>
        <taxon>Aeromicrobium</taxon>
    </lineage>
</organism>
<evidence type="ECO:0000313" key="5">
    <source>
        <dbReference type="Proteomes" id="UP001501057"/>
    </source>
</evidence>
<dbReference type="Gene3D" id="1.10.287.1490">
    <property type="match status" value="1"/>
</dbReference>
<protein>
    <recommendedName>
        <fullName evidence="6">C4-type zinc ribbon domain-containing protein</fullName>
    </recommendedName>
</protein>
<dbReference type="InterPro" id="IPR056003">
    <property type="entry name" value="CT398_CC_hairpin"/>
</dbReference>
<sequence>MQALERRITTLEDEELEVMDKFETAESELSGVLEELEAVRSKIAEVTVTRDATFSDLDGQSGELAAERSILAGGLPDPLVALYEKVRAQYGSGAAALRARACEGCRLEINGADLREIAAAPDDEVLRCPECSRILVRTAESGL</sequence>
<feature type="domain" description="C4-type zinc ribbon" evidence="2">
    <location>
        <begin position="101"/>
        <end position="135"/>
    </location>
</feature>
<accession>A0ABN2JQ28</accession>
<gene>
    <name evidence="4" type="ORF">GCM10009710_14670</name>
</gene>
<dbReference type="Proteomes" id="UP001501057">
    <property type="component" value="Unassembled WGS sequence"/>
</dbReference>
<dbReference type="Pfam" id="PF24481">
    <property type="entry name" value="CT398_CC"/>
    <property type="match status" value="1"/>
</dbReference>
<dbReference type="InterPro" id="IPR003743">
    <property type="entry name" value="Zf-RING_7"/>
</dbReference>
<dbReference type="Pfam" id="PF02591">
    <property type="entry name" value="Zn_ribbon_9"/>
    <property type="match status" value="1"/>
</dbReference>
<keyword evidence="1" id="KW-0175">Coiled coil</keyword>
<evidence type="ECO:0000256" key="1">
    <source>
        <dbReference type="SAM" id="Coils"/>
    </source>
</evidence>
<comment type="caution">
    <text evidence="4">The sequence shown here is derived from an EMBL/GenBank/DDBJ whole genome shotgun (WGS) entry which is preliminary data.</text>
</comment>
<evidence type="ECO:0000259" key="2">
    <source>
        <dbReference type="Pfam" id="PF02591"/>
    </source>
</evidence>
<evidence type="ECO:0000259" key="3">
    <source>
        <dbReference type="Pfam" id="PF24481"/>
    </source>
</evidence>
<evidence type="ECO:0000313" key="4">
    <source>
        <dbReference type="EMBL" id="GAA1735205.1"/>
    </source>
</evidence>
<feature type="coiled-coil region" evidence="1">
    <location>
        <begin position="1"/>
        <end position="42"/>
    </location>
</feature>
<proteinExistence type="predicted"/>
<evidence type="ECO:0008006" key="6">
    <source>
        <dbReference type="Google" id="ProtNLM"/>
    </source>
</evidence>
<feature type="domain" description="CT398-like coiled coil hairpin" evidence="3">
    <location>
        <begin position="2"/>
        <end position="91"/>
    </location>
</feature>
<reference evidence="4 5" key="1">
    <citation type="journal article" date="2019" name="Int. J. Syst. Evol. Microbiol.">
        <title>The Global Catalogue of Microorganisms (GCM) 10K type strain sequencing project: providing services to taxonomists for standard genome sequencing and annotation.</title>
        <authorList>
            <consortium name="The Broad Institute Genomics Platform"/>
            <consortium name="The Broad Institute Genome Sequencing Center for Infectious Disease"/>
            <person name="Wu L."/>
            <person name="Ma J."/>
        </authorList>
    </citation>
    <scope>NUCLEOTIDE SEQUENCE [LARGE SCALE GENOMIC DNA]</scope>
    <source>
        <strain evidence="4 5">JCM 13518</strain>
    </source>
</reference>